<evidence type="ECO:0000256" key="1">
    <source>
        <dbReference type="ARBA" id="ARBA00022630"/>
    </source>
</evidence>
<comment type="caution">
    <text evidence="5">The sequence shown here is derived from an EMBL/GenBank/DDBJ whole genome shotgun (WGS) entry which is preliminary data.</text>
</comment>
<sequence length="377" mass="39854">MNVTMDESQDAVAEIVVSLLERESARDIDLWPALLGSGLLSAPLPQRYGGDGLGLWEVSAILKELATDAVEVPVLSTLGFGVLPLLRGATDGVTERVFPAVAEGAILTAALNEPGAPFSSKPSTTAITDGTTVRISGHKVGVQYASRASWILVPTDSGLALVDAKSPGISRVPNASPTGVPEFTLRLDNVSIPAEQLLPDGVPPLKRLALASIGSVADGLLHGVLRRTAEQVHARARLGLSPIQFRAASRNIHDIYVASRAVHSITLSANRALVQEDDSAEHRKRVDTALETLAYRVTTALPEAMQKCYQLNGIGSEHTGPLYRYYSQAKAIARIIGGSPFRLEYPRAECALPRPHDDGAAPSPADFVSAATSVATI</sequence>
<dbReference type="SUPFAM" id="SSF56645">
    <property type="entry name" value="Acyl-CoA dehydrogenase NM domain-like"/>
    <property type="match status" value="1"/>
</dbReference>
<evidence type="ECO:0000259" key="4">
    <source>
        <dbReference type="Pfam" id="PF02771"/>
    </source>
</evidence>
<dbReference type="GO" id="GO:0050660">
    <property type="term" value="F:flavin adenine dinucleotide binding"/>
    <property type="evidence" value="ECO:0007669"/>
    <property type="project" value="InterPro"/>
</dbReference>
<keyword evidence="1" id="KW-0285">Flavoprotein</keyword>
<keyword evidence="3" id="KW-0560">Oxidoreductase</keyword>
<name>A0A2S6AUM5_9NOCA</name>
<dbReference type="PANTHER" id="PTHR43884:SF20">
    <property type="entry name" value="ACYL-COA DEHYDROGENASE FADE28"/>
    <property type="match status" value="1"/>
</dbReference>
<dbReference type="GO" id="GO:0003995">
    <property type="term" value="F:acyl-CoA dehydrogenase activity"/>
    <property type="evidence" value="ECO:0007669"/>
    <property type="project" value="TreeGrafter"/>
</dbReference>
<reference evidence="5 6" key="1">
    <citation type="submission" date="2018-02" db="EMBL/GenBank/DDBJ databases">
        <title>8 Nocardia nova and 1 Nocardia cyriacigeorgica strain used for evolution to TMP-SMX.</title>
        <authorList>
            <person name="Mehta H."/>
            <person name="Weng J."/>
            <person name="Shamoo Y."/>
        </authorList>
    </citation>
    <scope>NUCLEOTIDE SEQUENCE [LARGE SCALE GENOMIC DNA]</scope>
    <source>
        <strain evidence="5 6">MDA3139</strain>
    </source>
</reference>
<protein>
    <submittedName>
        <fullName evidence="5">Acyl-CoA dehydrogenase</fullName>
    </submittedName>
</protein>
<dbReference type="InterPro" id="IPR013786">
    <property type="entry name" value="AcylCoA_DH/ox_N"/>
</dbReference>
<proteinExistence type="predicted"/>
<accession>A0A2S6AUM5</accession>
<dbReference type="InterPro" id="IPR037069">
    <property type="entry name" value="AcylCoA_DH/ox_N_sf"/>
</dbReference>
<dbReference type="InterPro" id="IPR009100">
    <property type="entry name" value="AcylCoA_DH/oxidase_NM_dom_sf"/>
</dbReference>
<dbReference type="Gene3D" id="1.20.140.10">
    <property type="entry name" value="Butyryl-CoA Dehydrogenase, subunit A, domain 3"/>
    <property type="match status" value="1"/>
</dbReference>
<dbReference type="Gene3D" id="2.40.110.10">
    <property type="entry name" value="Butyryl-CoA Dehydrogenase, subunit A, domain 2"/>
    <property type="match status" value="1"/>
</dbReference>
<keyword evidence="2" id="KW-0274">FAD</keyword>
<dbReference type="EMBL" id="PSZC01000004">
    <property type="protein sequence ID" value="PPJ38888.1"/>
    <property type="molecule type" value="Genomic_DNA"/>
</dbReference>
<dbReference type="InterPro" id="IPR046373">
    <property type="entry name" value="Acyl-CoA_Oxase/DH_mid-dom_sf"/>
</dbReference>
<dbReference type="Gene3D" id="1.10.540.10">
    <property type="entry name" value="Acyl-CoA dehydrogenase/oxidase, N-terminal domain"/>
    <property type="match status" value="1"/>
</dbReference>
<dbReference type="Pfam" id="PF02771">
    <property type="entry name" value="Acyl-CoA_dh_N"/>
    <property type="match status" value="1"/>
</dbReference>
<evidence type="ECO:0000313" key="6">
    <source>
        <dbReference type="Proteomes" id="UP000239874"/>
    </source>
</evidence>
<evidence type="ECO:0000313" key="5">
    <source>
        <dbReference type="EMBL" id="PPJ38888.1"/>
    </source>
</evidence>
<dbReference type="SUPFAM" id="SSF47203">
    <property type="entry name" value="Acyl-CoA dehydrogenase C-terminal domain-like"/>
    <property type="match status" value="1"/>
</dbReference>
<dbReference type="OrthoDB" id="4319499at2"/>
<evidence type="ECO:0000256" key="2">
    <source>
        <dbReference type="ARBA" id="ARBA00022827"/>
    </source>
</evidence>
<dbReference type="InterPro" id="IPR036250">
    <property type="entry name" value="AcylCo_DH-like_C"/>
</dbReference>
<dbReference type="AlphaFoldDB" id="A0A2S6AUM5"/>
<feature type="domain" description="Acyl-CoA dehydrogenase/oxidase N-terminal" evidence="4">
    <location>
        <begin position="21"/>
        <end position="104"/>
    </location>
</feature>
<gene>
    <name evidence="5" type="ORF">C5E45_08585</name>
</gene>
<dbReference type="Proteomes" id="UP000239874">
    <property type="component" value="Unassembled WGS sequence"/>
</dbReference>
<evidence type="ECO:0000256" key="3">
    <source>
        <dbReference type="ARBA" id="ARBA00023002"/>
    </source>
</evidence>
<organism evidence="5 6">
    <name type="scientific">Nocardia nova</name>
    <dbReference type="NCBI Taxonomy" id="37330"/>
    <lineage>
        <taxon>Bacteria</taxon>
        <taxon>Bacillati</taxon>
        <taxon>Actinomycetota</taxon>
        <taxon>Actinomycetes</taxon>
        <taxon>Mycobacteriales</taxon>
        <taxon>Nocardiaceae</taxon>
        <taxon>Nocardia</taxon>
    </lineage>
</organism>
<dbReference type="PANTHER" id="PTHR43884">
    <property type="entry name" value="ACYL-COA DEHYDROGENASE"/>
    <property type="match status" value="1"/>
</dbReference>